<dbReference type="FunFam" id="1.25.40.10:FF:000184">
    <property type="entry name" value="Pentatricopeptide repeat-containing protein, chloroplastic"/>
    <property type="match status" value="1"/>
</dbReference>
<gene>
    <name evidence="3" type="ORF">RND81_10G235500</name>
</gene>
<feature type="repeat" description="PPR" evidence="2">
    <location>
        <begin position="219"/>
        <end position="249"/>
    </location>
</feature>
<evidence type="ECO:0000256" key="2">
    <source>
        <dbReference type="PROSITE-ProRule" id="PRU00708"/>
    </source>
</evidence>
<accession>A0AAW1I7P4</accession>
<dbReference type="InterPro" id="IPR046960">
    <property type="entry name" value="PPR_At4g14850-like_plant"/>
</dbReference>
<dbReference type="NCBIfam" id="TIGR00756">
    <property type="entry name" value="PPR"/>
    <property type="match status" value="6"/>
</dbReference>
<dbReference type="Pfam" id="PF13041">
    <property type="entry name" value="PPR_2"/>
    <property type="match status" value="3"/>
</dbReference>
<dbReference type="GO" id="GO:0009451">
    <property type="term" value="P:RNA modification"/>
    <property type="evidence" value="ECO:0007669"/>
    <property type="project" value="InterPro"/>
</dbReference>
<dbReference type="Proteomes" id="UP001443914">
    <property type="component" value="Unassembled WGS sequence"/>
</dbReference>
<evidence type="ECO:0000313" key="4">
    <source>
        <dbReference type="Proteomes" id="UP001443914"/>
    </source>
</evidence>
<organism evidence="3 4">
    <name type="scientific">Saponaria officinalis</name>
    <name type="common">Common soapwort</name>
    <name type="synonym">Lychnis saponaria</name>
    <dbReference type="NCBI Taxonomy" id="3572"/>
    <lineage>
        <taxon>Eukaryota</taxon>
        <taxon>Viridiplantae</taxon>
        <taxon>Streptophyta</taxon>
        <taxon>Embryophyta</taxon>
        <taxon>Tracheophyta</taxon>
        <taxon>Spermatophyta</taxon>
        <taxon>Magnoliopsida</taxon>
        <taxon>eudicotyledons</taxon>
        <taxon>Gunneridae</taxon>
        <taxon>Pentapetalae</taxon>
        <taxon>Caryophyllales</taxon>
        <taxon>Caryophyllaceae</taxon>
        <taxon>Caryophylleae</taxon>
        <taxon>Saponaria</taxon>
    </lineage>
</organism>
<feature type="repeat" description="PPR" evidence="2">
    <location>
        <begin position="87"/>
        <end position="121"/>
    </location>
</feature>
<dbReference type="AlphaFoldDB" id="A0AAW1I7P4"/>
<reference evidence="3" key="1">
    <citation type="submission" date="2024-03" db="EMBL/GenBank/DDBJ databases">
        <title>WGS assembly of Saponaria officinalis var. Norfolk2.</title>
        <authorList>
            <person name="Jenkins J."/>
            <person name="Shu S."/>
            <person name="Grimwood J."/>
            <person name="Barry K."/>
            <person name="Goodstein D."/>
            <person name="Schmutz J."/>
            <person name="Leebens-Mack J."/>
            <person name="Osbourn A."/>
        </authorList>
    </citation>
    <scope>NUCLEOTIDE SEQUENCE [LARGE SCALE GENOMIC DNA]</scope>
    <source>
        <strain evidence="3">JIC</strain>
    </source>
</reference>
<sequence length="607" mass="68073">MQFVEISTATIALPISPKSLLILLEEKFISLAQSCSSSSHLHQIHAQVVTNGLHQSHYVVPKLISAFAELRNTRYGRCLFDQMFDPNSVTYNVVFKAYNQNGQYKDVVSLFRKMMELNVKPSCYTFPMVLKSCGKLSAICEGQQVHSIVTKNGFITNPYVGNTLIEMYSGVGESEQAYKVFSEMSLRNIVAWTSMINGLISCGHMELARNLFDLAPEKDVVLWNTIISGYIERKDLETAYQLFREMPHKDVMSWNTMLSGYASNGQIEACEKLFKEMPLKNVFSWNGLLSAYAHTSRFFDVLTTFQQMLYEAGVLPNDVTLVTVLSACARLGALDLGRWLQVYAQRRGYGGNIYVENALVDLYAKCGEIESAIYVFNGMVRKDLISWNTLIGGLAMHGHASAALTFFDDMKNAGVKPDGVTFIGVLCACTHMGWIDKGLACFQSMANYSLIPQIEHYGCLIDLYARGGRLCEALNVVKTMPMMPDAVIWACLLGASRIYKNVEVANLALSHLVHLEPGNPANYLMLSNIYGEAGEWETVSKLKVTMRHSRSRNVPGCSMIEVHDHVVEFYSLDERHPKTEEIYVCLRALTKLIQPLACQLEDLELEQ</sequence>
<dbReference type="InterPro" id="IPR046848">
    <property type="entry name" value="E_motif"/>
</dbReference>
<feature type="repeat" description="PPR" evidence="2">
    <location>
        <begin position="383"/>
        <end position="417"/>
    </location>
</feature>
<name>A0AAW1I7P4_SAPOF</name>
<dbReference type="EMBL" id="JBDFQZ010000010">
    <property type="protein sequence ID" value="KAK9684828.1"/>
    <property type="molecule type" value="Genomic_DNA"/>
</dbReference>
<dbReference type="GO" id="GO:0003723">
    <property type="term" value="F:RNA binding"/>
    <property type="evidence" value="ECO:0007669"/>
    <property type="project" value="InterPro"/>
</dbReference>
<comment type="caution">
    <text evidence="3">The sequence shown here is derived from an EMBL/GenBank/DDBJ whole genome shotgun (WGS) entry which is preliminary data.</text>
</comment>
<evidence type="ECO:0000256" key="1">
    <source>
        <dbReference type="ARBA" id="ARBA00022737"/>
    </source>
</evidence>
<dbReference type="InterPro" id="IPR002885">
    <property type="entry name" value="PPR_rpt"/>
</dbReference>
<dbReference type="Pfam" id="PF01535">
    <property type="entry name" value="PPR"/>
    <property type="match status" value="4"/>
</dbReference>
<feature type="repeat" description="PPR" evidence="2">
    <location>
        <begin position="250"/>
        <end position="284"/>
    </location>
</feature>
<dbReference type="PANTHER" id="PTHR47926">
    <property type="entry name" value="PENTATRICOPEPTIDE REPEAT-CONTAINING PROTEIN"/>
    <property type="match status" value="1"/>
</dbReference>
<dbReference type="PROSITE" id="PS51375">
    <property type="entry name" value="PPR"/>
    <property type="match status" value="5"/>
</dbReference>
<evidence type="ECO:0008006" key="5">
    <source>
        <dbReference type="Google" id="ProtNLM"/>
    </source>
</evidence>
<keyword evidence="4" id="KW-1185">Reference proteome</keyword>
<keyword evidence="1" id="KW-0677">Repeat</keyword>
<evidence type="ECO:0000313" key="3">
    <source>
        <dbReference type="EMBL" id="KAK9684828.1"/>
    </source>
</evidence>
<dbReference type="Pfam" id="PF20431">
    <property type="entry name" value="E_motif"/>
    <property type="match status" value="1"/>
</dbReference>
<dbReference type="PANTHER" id="PTHR47926:SF371">
    <property type="entry name" value="TETRATRICOPEPTIDE REPEAT-LIKE SUPERFAMILY PROTEIN"/>
    <property type="match status" value="1"/>
</dbReference>
<proteinExistence type="predicted"/>
<protein>
    <recommendedName>
        <fullName evidence="5">Chlororespiratory reduction 4</fullName>
    </recommendedName>
</protein>
<dbReference type="Gene3D" id="1.25.40.10">
    <property type="entry name" value="Tetratricopeptide repeat domain"/>
    <property type="match status" value="4"/>
</dbReference>
<feature type="repeat" description="PPR" evidence="2">
    <location>
        <begin position="157"/>
        <end position="191"/>
    </location>
</feature>
<dbReference type="InterPro" id="IPR011990">
    <property type="entry name" value="TPR-like_helical_dom_sf"/>
</dbReference>